<feature type="transmembrane region" description="Helical" evidence="8">
    <location>
        <begin position="298"/>
        <end position="318"/>
    </location>
</feature>
<dbReference type="GO" id="GO:0033214">
    <property type="term" value="P:siderophore-iron import into cell"/>
    <property type="evidence" value="ECO:0007669"/>
    <property type="project" value="TreeGrafter"/>
</dbReference>
<dbReference type="PANTHER" id="PTHR30472:SF19">
    <property type="entry name" value="PETROBACTIN IMPORT SYSTEM PERMEASE PROTEIN YCLO"/>
    <property type="match status" value="1"/>
</dbReference>
<dbReference type="InterPro" id="IPR037294">
    <property type="entry name" value="ABC_BtuC-like"/>
</dbReference>
<gene>
    <name evidence="9" type="ORF">AB8B23_00065</name>
</gene>
<dbReference type="EMBL" id="CP165646">
    <property type="protein sequence ID" value="XDU64621.1"/>
    <property type="molecule type" value="Genomic_DNA"/>
</dbReference>
<feature type="transmembrane region" description="Helical" evidence="8">
    <location>
        <begin position="272"/>
        <end position="292"/>
    </location>
</feature>
<dbReference type="PANTHER" id="PTHR30472">
    <property type="entry name" value="FERRIC ENTEROBACTIN TRANSPORT SYSTEM PERMEASE PROTEIN"/>
    <property type="match status" value="1"/>
</dbReference>
<dbReference type="KEGG" id="lmes:AB8B23_00065"/>
<feature type="transmembrane region" description="Helical" evidence="8">
    <location>
        <begin position="234"/>
        <end position="260"/>
    </location>
</feature>
<evidence type="ECO:0000256" key="2">
    <source>
        <dbReference type="ARBA" id="ARBA00007935"/>
    </source>
</evidence>
<evidence type="ECO:0000313" key="9">
    <source>
        <dbReference type="EMBL" id="XDU64621.1"/>
    </source>
</evidence>
<dbReference type="GO" id="GO:0022857">
    <property type="term" value="F:transmembrane transporter activity"/>
    <property type="evidence" value="ECO:0007669"/>
    <property type="project" value="InterPro"/>
</dbReference>
<evidence type="ECO:0000256" key="8">
    <source>
        <dbReference type="SAM" id="Phobius"/>
    </source>
</evidence>
<feature type="transmembrane region" description="Helical" evidence="8">
    <location>
        <begin position="137"/>
        <end position="155"/>
    </location>
</feature>
<dbReference type="CDD" id="cd06550">
    <property type="entry name" value="TM_ABC_iron-siderophores_like"/>
    <property type="match status" value="1"/>
</dbReference>
<keyword evidence="5 8" id="KW-0812">Transmembrane</keyword>
<keyword evidence="7 8" id="KW-0472">Membrane</keyword>
<evidence type="ECO:0000256" key="3">
    <source>
        <dbReference type="ARBA" id="ARBA00022448"/>
    </source>
</evidence>
<reference evidence="9" key="1">
    <citation type="submission" date="2024-07" db="EMBL/GenBank/DDBJ databases">
        <authorList>
            <person name="Li X.-J."/>
            <person name="Wang X."/>
        </authorList>
    </citation>
    <scope>NUCLEOTIDE SEQUENCE</scope>
    <source>
        <strain evidence="9">HSP-342</strain>
    </source>
</reference>
<feature type="transmembrane region" description="Helical" evidence="8">
    <location>
        <begin position="110"/>
        <end position="131"/>
    </location>
</feature>
<feature type="transmembrane region" description="Helical" evidence="8">
    <location>
        <begin position="48"/>
        <end position="70"/>
    </location>
</feature>
<evidence type="ECO:0000256" key="7">
    <source>
        <dbReference type="ARBA" id="ARBA00023136"/>
    </source>
</evidence>
<evidence type="ECO:0000256" key="6">
    <source>
        <dbReference type="ARBA" id="ARBA00022989"/>
    </source>
</evidence>
<keyword evidence="3" id="KW-0813">Transport</keyword>
<evidence type="ECO:0000256" key="5">
    <source>
        <dbReference type="ARBA" id="ARBA00022692"/>
    </source>
</evidence>
<dbReference type="InterPro" id="IPR000522">
    <property type="entry name" value="ABC_transptr_permease_BtuC"/>
</dbReference>
<proteinExistence type="inferred from homology"/>
<sequence>MPIKNLSESSQVKKILILMALSLLGMLLFILFGLTFDNMSFNLPRRALKVLAIAIVSFSIGYSSIVFQTITGNRILTPGIMGLDSLYMFIQTVVVYFFGSRQLAMMTDTFQFFISGIIMVGASLLLYVFLFNGKMKNIYFLVLIGIIFGGFFNGLSNFMQMMLDPNEFLVLQGKMFASFSAINIKLVGICLVLIIFCIISIIPDLKRLNVLSLGEDHAINLGINCKRLIRKQMIVISVLISVSTVLVGPVTFLGLLVASLAREVVKGYKHRIMIIIAFLIGNIALIYSLFMVERLLNFSATINVIIDFIGGIYFIYLITRNQA</sequence>
<accession>A0AB39VB65</accession>
<comment type="similarity">
    <text evidence="2">Belongs to the binding-protein-dependent transport system permease family. FecCD subfamily.</text>
</comment>
<keyword evidence="4" id="KW-1003">Cell membrane</keyword>
<comment type="subcellular location">
    <subcellularLocation>
        <location evidence="1">Cell membrane</location>
        <topology evidence="1">Multi-pass membrane protein</topology>
    </subcellularLocation>
</comment>
<evidence type="ECO:0000256" key="4">
    <source>
        <dbReference type="ARBA" id="ARBA00022475"/>
    </source>
</evidence>
<dbReference type="GO" id="GO:0005886">
    <property type="term" value="C:plasma membrane"/>
    <property type="evidence" value="ECO:0007669"/>
    <property type="project" value="UniProtKB-SubCell"/>
</dbReference>
<name>A0AB39VB65_9FUSO</name>
<dbReference type="Pfam" id="PF01032">
    <property type="entry name" value="FecCD"/>
    <property type="match status" value="1"/>
</dbReference>
<feature type="transmembrane region" description="Helical" evidence="8">
    <location>
        <begin position="15"/>
        <end position="36"/>
    </location>
</feature>
<feature type="transmembrane region" description="Helical" evidence="8">
    <location>
        <begin position="176"/>
        <end position="202"/>
    </location>
</feature>
<dbReference type="RefSeq" id="WP_369712926.1">
    <property type="nucleotide sequence ID" value="NZ_CP165646.1"/>
</dbReference>
<dbReference type="Gene3D" id="1.10.3470.10">
    <property type="entry name" value="ABC transporter involved in vitamin B12 uptake, BtuC"/>
    <property type="match status" value="1"/>
</dbReference>
<keyword evidence="6 8" id="KW-1133">Transmembrane helix</keyword>
<protein>
    <submittedName>
        <fullName evidence="9">Iron chelate uptake ABC transporter family permease subunit</fullName>
    </submittedName>
</protein>
<evidence type="ECO:0000256" key="1">
    <source>
        <dbReference type="ARBA" id="ARBA00004651"/>
    </source>
</evidence>
<dbReference type="AlphaFoldDB" id="A0AB39VB65"/>
<dbReference type="SUPFAM" id="SSF81345">
    <property type="entry name" value="ABC transporter involved in vitamin B12 uptake, BtuC"/>
    <property type="match status" value="1"/>
</dbReference>
<organism evidence="9">
    <name type="scientific">Leptotrichia mesophila</name>
    <dbReference type="NCBI Taxonomy" id="3239303"/>
    <lineage>
        <taxon>Bacteria</taxon>
        <taxon>Fusobacteriati</taxon>
        <taxon>Fusobacteriota</taxon>
        <taxon>Fusobacteriia</taxon>
        <taxon>Fusobacteriales</taxon>
        <taxon>Leptotrichiaceae</taxon>
        <taxon>Leptotrichia</taxon>
    </lineage>
</organism>